<dbReference type="Pfam" id="PF03354">
    <property type="entry name" value="TerL_ATPase"/>
    <property type="match status" value="1"/>
</dbReference>
<dbReference type="InterPro" id="IPR046461">
    <property type="entry name" value="TerL_ATPase"/>
</dbReference>
<sequence>MTRTRKTTSSTEEALARVSAYAQQVIDGDVIAGPHVRNACRRHFADLQRGHERGLSWDDEAANRVFRFFEERLRLSDGQFDGRPFKLHPSQAFKLGSIFGWRKADGARRFRTVYIEEGKGNGKSPFAGGVGLYGLMADSEPGAQIYAAAAKKDQAQILFQDACKMVRQAPALEQRLKFSGGIGKEFNIAHHKSQSFFRPISKEAGKTGSGPRPHFALCDEVHEHPDRGIMEMLQRGFKFRQNPLLLMITNSGSDRNSVCWEERTRAVQVVTGTKTPDEEFTFVGETWEGSDSVFAYVCSLDKDDDPMTDPTCWGKANPLLGTILTNDYLAGVVAEARDVPGKLNNVLRLHFCVWTDADKAWMPRATVDKVMSEWDLPPDGPLYVGIDLSGTKDMTVVACVQPTGFITLTRHDGETAELPTYDAWIEAWTPGDTLAARVTADKQPYDIWVRDGYLNAPEGPRIRFDIVAARVAELDRLYDIQSIAYDNYAYAAFKDELDVFGITAEQLPHPQGGKVRARPSSERVEAAKAAGQKPPLGLWMPGSVNELENLIIDGRIRLRSNPVLMTALMGSTFNHPPDPHGNRWFVKTRSSVRIDAAVALAIACGAAADGLVEIKPIASPWDDPEFSIAKAA</sequence>
<dbReference type="Gene3D" id="3.30.420.240">
    <property type="match status" value="1"/>
</dbReference>
<protein>
    <submittedName>
        <fullName evidence="3">Terminase large subunit</fullName>
    </submittedName>
</protein>
<dbReference type="PANTHER" id="PTHR41287">
    <property type="match status" value="1"/>
</dbReference>
<name>A0A6N8SG85_9HYPH</name>
<evidence type="ECO:0000313" key="3">
    <source>
        <dbReference type="EMBL" id="MXN45912.1"/>
    </source>
</evidence>
<dbReference type="PANTHER" id="PTHR41287:SF1">
    <property type="entry name" value="PROTEIN YMFN"/>
    <property type="match status" value="1"/>
</dbReference>
<dbReference type="AlphaFoldDB" id="A0A6N8SG85"/>
<dbReference type="InterPro" id="IPR005021">
    <property type="entry name" value="Terminase_largesu-like"/>
</dbReference>
<dbReference type="OrthoDB" id="9760250at2"/>
<dbReference type="Pfam" id="PF20441">
    <property type="entry name" value="TerL_nuclease"/>
    <property type="match status" value="1"/>
</dbReference>
<dbReference type="InterPro" id="IPR027417">
    <property type="entry name" value="P-loop_NTPase"/>
</dbReference>
<evidence type="ECO:0000259" key="1">
    <source>
        <dbReference type="Pfam" id="PF03354"/>
    </source>
</evidence>
<reference evidence="3 4" key="1">
    <citation type="submission" date="2019-12" db="EMBL/GenBank/DDBJ databases">
        <title>Shinella kummerowiae sp. nov., a symbiotic bacterium isolated from root nodules of the herbal legume Kummerowia stipulacea.</title>
        <authorList>
            <person name="Gao J."/>
        </authorList>
    </citation>
    <scope>NUCLEOTIDE SEQUENCE [LARGE SCALE GENOMIC DNA]</scope>
    <source>
        <strain evidence="3 4">CCBAU 25048</strain>
    </source>
</reference>
<proteinExistence type="predicted"/>
<dbReference type="Gene3D" id="3.40.50.300">
    <property type="entry name" value="P-loop containing nucleotide triphosphate hydrolases"/>
    <property type="match status" value="1"/>
</dbReference>
<evidence type="ECO:0000313" key="4">
    <source>
        <dbReference type="Proteomes" id="UP000435802"/>
    </source>
</evidence>
<gene>
    <name evidence="3" type="ORF">GR138_11980</name>
</gene>
<feature type="domain" description="Terminase large subunit-like ATPase" evidence="1">
    <location>
        <begin position="91"/>
        <end position="264"/>
    </location>
</feature>
<accession>A0A6N8SG85</accession>
<comment type="caution">
    <text evidence="3">The sequence shown here is derived from an EMBL/GenBank/DDBJ whole genome shotgun (WGS) entry which is preliminary data.</text>
</comment>
<dbReference type="GO" id="GO:0004519">
    <property type="term" value="F:endonuclease activity"/>
    <property type="evidence" value="ECO:0007669"/>
    <property type="project" value="InterPro"/>
</dbReference>
<dbReference type="EMBL" id="WUMK01000004">
    <property type="protein sequence ID" value="MXN45912.1"/>
    <property type="molecule type" value="Genomic_DNA"/>
</dbReference>
<evidence type="ECO:0000259" key="2">
    <source>
        <dbReference type="Pfam" id="PF20441"/>
    </source>
</evidence>
<dbReference type="Proteomes" id="UP000435802">
    <property type="component" value="Unassembled WGS sequence"/>
</dbReference>
<keyword evidence="4" id="KW-1185">Reference proteome</keyword>
<feature type="domain" description="Terminase large subunit-like endonuclease" evidence="2">
    <location>
        <begin position="291"/>
        <end position="498"/>
    </location>
</feature>
<dbReference type="InterPro" id="IPR046462">
    <property type="entry name" value="TerL_nuclease"/>
</dbReference>
<organism evidence="3 4">
    <name type="scientific">Shinella kummerowiae</name>
    <dbReference type="NCBI Taxonomy" id="417745"/>
    <lineage>
        <taxon>Bacteria</taxon>
        <taxon>Pseudomonadati</taxon>
        <taxon>Pseudomonadota</taxon>
        <taxon>Alphaproteobacteria</taxon>
        <taxon>Hyphomicrobiales</taxon>
        <taxon>Rhizobiaceae</taxon>
        <taxon>Shinella</taxon>
    </lineage>
</organism>